<dbReference type="CDD" id="cd20508">
    <property type="entry name" value="CYCLIN_CCNB3_rpt1"/>
    <property type="match status" value="1"/>
</dbReference>
<feature type="domain" description="Cyclin-like" evidence="7">
    <location>
        <begin position="1267"/>
        <end position="1351"/>
    </location>
</feature>
<dbReference type="Pfam" id="PF00134">
    <property type="entry name" value="Cyclin_N"/>
    <property type="match status" value="1"/>
</dbReference>
<name>A0A8C0DMX9_BALMU</name>
<evidence type="ECO:0000256" key="5">
    <source>
        <dbReference type="RuleBase" id="RU000383"/>
    </source>
</evidence>
<dbReference type="GO" id="GO:0005654">
    <property type="term" value="C:nucleoplasm"/>
    <property type="evidence" value="ECO:0007669"/>
    <property type="project" value="Ensembl"/>
</dbReference>
<sequence length="1391" mass="158659">MPLPLPPQRSRRETKKSQSSKIVPSDHGPSEKREENYQAKISPSSPQGPLKKRSAFEDLTNASQSQPAKPKKEASNEFVKDVSKKINRNTPACGYKLELSPVVVSTTMVPNIIDKPLILEIPTSSKTPTIEEASLFKKPFILKEEPTTEDTILIKRSLKKSTNQGEVSLLEKPLSLQEETDSDVVEPMTFGKKHKTEKAAINKSTLSLKNMCTHQGKQSCTREELALQDINVEEDSFFMEPTNFRKKPKTEEATPTKKLLSLKKKCTTQGKVSCMKKPLVLQKITSEEKSLAKELLSFKRKPTTEKECLFQEPSALPKKHTTEQEVSILKKSLALQEKSDTEEDSIFKEPLAFKKQPTTTETTLTTRTLSLKKKCTTQGKIAHLKKPLVLQKTISGEKALIKESLSFKKRPTTKEESLFQELSVSQEKHTTDGEVTLLKKPGALQEKKDGEDEFLMEQISLRKKHTTKEATLSKKSLPLKKKRTTRGKRYRLKKPLVLQKTTSEEKSLIKEPLSFKKKPTPKESLFQEPSALQEKHTTQEEVSILEKSLVLQKTPTEEESFLKEPLAFNKKRTIEEATSSNKLLSLKKKCTSQGKMSCLTKPLVLQTISEEKSLIKEPLSFKKKPATEEESLLKKPSALQEKDTIQRDLALLKKLWALQENIDSKDEFLMEPVSFRKKHTTDVAVSTKESLSLKKKKCTTQMMMPIFQEQLDLQNMIGEGKDSSFMEPMSFRKKSSTDEAILTKTPASLKKRQVTQGKTFLLKKPLVIEKTTSEEESLFKELLPFKKKSTTEEEFLFQDPSVLKERHTTLQEVSLSKKPLALQENITTEEESYIKEQLTLEERSTTEEEFSFQEPFSLHVKPTNKDESLFRKSFALQKKTDNKEDSLKALLALQEKSTTEGEFLFKKPLVLKEELSTELAVSIEGQLSLKKPTAQGEVFLLKKQLALQENITSEEESLIKQPLALQENPTIEEEAILKEPLALQEKPTSEKETLFEEPLALQENPTTEEEAILKEPLALQEKPSSEKDLSSKEPLALQKNLTHKEDTFLKDFINLQVETSPHVSTTAPDSRTGLSSTVTVSSVGKFSTTSQSSTCESSSNKPFSSQDERSEKEMTPLEDVDKDHSDPFFNSVYIKDIFSYMKEREEKFILKKYMTRQTDINSDMRAILVDWLVEVQMTFEMSHETLYLAVKLVDHYLMEVICKRDKLQLLGSTAFLIAAKFEEPCPPCVDDFLYICDDMYKRDEMLAMENSILKTLQFDINIPIAYHFLRRYAKCVHASMKTLTLSRFICEMTLQEYDYVQERASKLAAGSFLLALYMKKLGHWAPTLEYHSGYKTSDLHPLVRQLNILLTLRSCNKLKAVHSKYSHQVFFEVTKIPPLDMLKLEEILNCC</sequence>
<dbReference type="SUPFAM" id="SSF47954">
    <property type="entry name" value="Cyclin-like"/>
    <property type="match status" value="2"/>
</dbReference>
<dbReference type="InterPro" id="IPR036915">
    <property type="entry name" value="Cyclin-like_sf"/>
</dbReference>
<evidence type="ECO:0000313" key="9">
    <source>
        <dbReference type="Ensembl" id="ENSBMSP00010023162.1"/>
    </source>
</evidence>
<feature type="compositionally biased region" description="Basic and acidic residues" evidence="6">
    <location>
        <begin position="1106"/>
        <end position="1122"/>
    </location>
</feature>
<feature type="region of interest" description="Disordered" evidence="6">
    <location>
        <begin position="1088"/>
        <end position="1122"/>
    </location>
</feature>
<accession>A0A8C0DMX9</accession>
<evidence type="ECO:0000256" key="3">
    <source>
        <dbReference type="ARBA" id="ARBA00023127"/>
    </source>
</evidence>
<evidence type="ECO:0000256" key="2">
    <source>
        <dbReference type="ARBA" id="ARBA00022618"/>
    </source>
</evidence>
<dbReference type="PANTHER" id="PTHR10177">
    <property type="entry name" value="CYCLINS"/>
    <property type="match status" value="1"/>
</dbReference>
<dbReference type="InterPro" id="IPR004367">
    <property type="entry name" value="Cyclin_C-dom"/>
</dbReference>
<evidence type="ECO:0000256" key="6">
    <source>
        <dbReference type="SAM" id="MobiDB-lite"/>
    </source>
</evidence>
<reference evidence="9" key="1">
    <citation type="submission" date="2023-09" db="UniProtKB">
        <authorList>
            <consortium name="Ensembl"/>
        </authorList>
    </citation>
    <scope>IDENTIFICATION</scope>
</reference>
<dbReference type="GO" id="GO:0051301">
    <property type="term" value="P:cell division"/>
    <property type="evidence" value="ECO:0007669"/>
    <property type="project" value="UniProtKB-KW"/>
</dbReference>
<evidence type="ECO:0000256" key="1">
    <source>
        <dbReference type="ARBA" id="ARBA00006955"/>
    </source>
</evidence>
<dbReference type="InterPro" id="IPR048258">
    <property type="entry name" value="Cyclins_cyclin-box"/>
</dbReference>
<comment type="similarity">
    <text evidence="1">Belongs to the cyclin family. Cyclin AB subfamily.</text>
</comment>
<dbReference type="Pfam" id="PF02984">
    <property type="entry name" value="Cyclin_C"/>
    <property type="match status" value="1"/>
</dbReference>
<evidence type="ECO:0000256" key="4">
    <source>
        <dbReference type="ARBA" id="ARBA00023306"/>
    </source>
</evidence>
<dbReference type="FunFam" id="1.10.472.10:FF:000001">
    <property type="entry name" value="G2/mitotic-specific cyclin"/>
    <property type="match status" value="1"/>
</dbReference>
<dbReference type="SMART" id="SM00385">
    <property type="entry name" value="CYCLIN"/>
    <property type="match status" value="2"/>
</dbReference>
<dbReference type="OMA" id="RCVHASM"/>
<gene>
    <name evidence="9" type="primary">CCNB3</name>
</gene>
<dbReference type="InterPro" id="IPR006671">
    <property type="entry name" value="Cyclin_N"/>
</dbReference>
<feature type="compositionally biased region" description="Basic and acidic residues" evidence="6">
    <location>
        <begin position="28"/>
        <end position="37"/>
    </location>
</feature>
<evidence type="ECO:0000259" key="7">
    <source>
        <dbReference type="SMART" id="SM00385"/>
    </source>
</evidence>
<keyword evidence="4" id="KW-0131">Cell cycle</keyword>
<feature type="compositionally biased region" description="Low complexity" evidence="6">
    <location>
        <begin position="1088"/>
        <end position="1099"/>
    </location>
</feature>
<dbReference type="GeneTree" id="ENSGT00940000160459"/>
<organism evidence="9">
    <name type="scientific">Balaenoptera musculus</name>
    <name type="common">Blue whale</name>
    <dbReference type="NCBI Taxonomy" id="9771"/>
    <lineage>
        <taxon>Eukaryota</taxon>
        <taxon>Metazoa</taxon>
        <taxon>Chordata</taxon>
        <taxon>Craniata</taxon>
        <taxon>Vertebrata</taxon>
        <taxon>Euteleostomi</taxon>
        <taxon>Mammalia</taxon>
        <taxon>Eutheria</taxon>
        <taxon>Laurasiatheria</taxon>
        <taxon>Artiodactyla</taxon>
        <taxon>Whippomorpha</taxon>
        <taxon>Cetacea</taxon>
        <taxon>Mysticeti</taxon>
        <taxon>Balaenopteridae</taxon>
        <taxon>Balaenoptera</taxon>
    </lineage>
</organism>
<evidence type="ECO:0000259" key="8">
    <source>
        <dbReference type="SMART" id="SM01332"/>
    </source>
</evidence>
<feature type="domain" description="Cyclin-like" evidence="7">
    <location>
        <begin position="1170"/>
        <end position="1254"/>
    </location>
</feature>
<keyword evidence="2" id="KW-0132">Cell division</keyword>
<proteinExistence type="inferred from homology"/>
<keyword evidence="3 5" id="KW-0195">Cyclin</keyword>
<protein>
    <submittedName>
        <fullName evidence="9">Cyclin B3</fullName>
    </submittedName>
</protein>
<dbReference type="SMART" id="SM01332">
    <property type="entry name" value="Cyclin_C"/>
    <property type="match status" value="1"/>
</dbReference>
<dbReference type="InterPro" id="IPR013763">
    <property type="entry name" value="Cyclin-like_dom"/>
</dbReference>
<feature type="region of interest" description="Disordered" evidence="6">
    <location>
        <begin position="1"/>
        <end position="79"/>
    </location>
</feature>
<feature type="domain" description="Cyclin C-terminal" evidence="8">
    <location>
        <begin position="1263"/>
        <end position="1379"/>
    </location>
</feature>
<feature type="compositionally biased region" description="Basic and acidic residues" evidence="6">
    <location>
        <begin position="70"/>
        <end position="79"/>
    </location>
</feature>
<dbReference type="PROSITE" id="PS00292">
    <property type="entry name" value="CYCLINS"/>
    <property type="match status" value="1"/>
</dbReference>
<dbReference type="CDD" id="cd20510">
    <property type="entry name" value="CYCLIN_CCNB3_rpt2"/>
    <property type="match status" value="1"/>
</dbReference>
<dbReference type="Gene3D" id="1.10.472.10">
    <property type="entry name" value="Cyclin-like"/>
    <property type="match status" value="2"/>
</dbReference>
<dbReference type="InterPro" id="IPR039361">
    <property type="entry name" value="Cyclin"/>
</dbReference>
<dbReference type="Ensembl" id="ENSBMST00010025518.1">
    <property type="protein sequence ID" value="ENSBMSP00010023162.1"/>
    <property type="gene ID" value="ENSBMSG00010016857.1"/>
</dbReference>